<dbReference type="PROSITE" id="PS51348">
    <property type="entry name" value="GLYCOSYL_HYDROL_F22_2"/>
    <property type="match status" value="1"/>
</dbReference>
<protein>
    <recommendedName>
        <fullName evidence="4">Lysozyme</fullName>
    </recommendedName>
</protein>
<proteinExistence type="predicted"/>
<organism evidence="2 3">
    <name type="scientific">Myodes glareolus</name>
    <name type="common">Bank vole</name>
    <name type="synonym">Clethrionomys glareolus</name>
    <dbReference type="NCBI Taxonomy" id="447135"/>
    <lineage>
        <taxon>Eukaryota</taxon>
        <taxon>Metazoa</taxon>
        <taxon>Chordata</taxon>
        <taxon>Craniata</taxon>
        <taxon>Vertebrata</taxon>
        <taxon>Euteleostomi</taxon>
        <taxon>Mammalia</taxon>
        <taxon>Eutheria</taxon>
        <taxon>Euarchontoglires</taxon>
        <taxon>Glires</taxon>
        <taxon>Rodentia</taxon>
        <taxon>Myomorpha</taxon>
        <taxon>Muroidea</taxon>
        <taxon>Cricetidae</taxon>
        <taxon>Arvicolinae</taxon>
        <taxon>Myodes</taxon>
    </lineage>
</organism>
<feature type="chain" id="PRO_5043698932" description="Lysozyme" evidence="1">
    <location>
        <begin position="20"/>
        <end position="155"/>
    </location>
</feature>
<sequence>MKAAGVLALIVSLSVVAESKVYTRCKLAKIFVKAGLDNFGGFSLGNCENPPRLLTRSTLAYENQPGGQAELKDCGPLRSFSLHTGICMAYYESHYNTTVQRVLEDGSTDYGIFQINSFTWCRNIRLQQKNHCHVACSGTGSVYSSSPSSGAKIRT</sequence>
<dbReference type="AlphaFoldDB" id="A0AAW0JN98"/>
<dbReference type="Pfam" id="PF00062">
    <property type="entry name" value="Lys"/>
    <property type="match status" value="1"/>
</dbReference>
<gene>
    <name evidence="2" type="ORF">U0070_025333</name>
</gene>
<accession>A0AAW0JN98</accession>
<evidence type="ECO:0000256" key="1">
    <source>
        <dbReference type="SAM" id="SignalP"/>
    </source>
</evidence>
<dbReference type="SUPFAM" id="SSF53955">
    <property type="entry name" value="Lysozyme-like"/>
    <property type="match status" value="1"/>
</dbReference>
<dbReference type="EMBL" id="JBBHLL010000027">
    <property type="protein sequence ID" value="KAK7828217.1"/>
    <property type="molecule type" value="Genomic_DNA"/>
</dbReference>
<dbReference type="GO" id="GO:0003796">
    <property type="term" value="F:lysozyme activity"/>
    <property type="evidence" value="ECO:0007669"/>
    <property type="project" value="TreeGrafter"/>
</dbReference>
<dbReference type="Proteomes" id="UP001488838">
    <property type="component" value="Unassembled WGS sequence"/>
</dbReference>
<dbReference type="Gene3D" id="1.10.530.10">
    <property type="match status" value="1"/>
</dbReference>
<dbReference type="InterPro" id="IPR023346">
    <property type="entry name" value="Lysozyme-like_dom_sf"/>
</dbReference>
<evidence type="ECO:0000313" key="2">
    <source>
        <dbReference type="EMBL" id="KAK7828217.1"/>
    </source>
</evidence>
<keyword evidence="1" id="KW-0732">Signal</keyword>
<reference evidence="2 3" key="1">
    <citation type="journal article" date="2023" name="bioRxiv">
        <title>Conserved and derived expression patterns and positive selection on dental genes reveal complex evolutionary context of ever-growing rodent molars.</title>
        <authorList>
            <person name="Calamari Z.T."/>
            <person name="Song A."/>
            <person name="Cohen E."/>
            <person name="Akter M."/>
            <person name="Roy R.D."/>
            <person name="Hallikas O."/>
            <person name="Christensen M.M."/>
            <person name="Li P."/>
            <person name="Marangoni P."/>
            <person name="Jernvall J."/>
            <person name="Klein O.D."/>
        </authorList>
    </citation>
    <scope>NUCLEOTIDE SEQUENCE [LARGE SCALE GENOMIC DNA]</scope>
    <source>
        <strain evidence="2">V071</strain>
    </source>
</reference>
<comment type="caution">
    <text evidence="2">The sequence shown here is derived from an EMBL/GenBank/DDBJ whole genome shotgun (WGS) entry which is preliminary data.</text>
</comment>
<dbReference type="PANTHER" id="PTHR11407:SF62">
    <property type="entry name" value="LYSOZYME-LIKE PROTEIN 1-RELATED"/>
    <property type="match status" value="1"/>
</dbReference>
<feature type="signal peptide" evidence="1">
    <location>
        <begin position="1"/>
        <end position="19"/>
    </location>
</feature>
<dbReference type="InterPro" id="IPR001916">
    <property type="entry name" value="Glyco_hydro_22"/>
</dbReference>
<evidence type="ECO:0000313" key="3">
    <source>
        <dbReference type="Proteomes" id="UP001488838"/>
    </source>
</evidence>
<dbReference type="SMART" id="SM00263">
    <property type="entry name" value="LYZ1"/>
    <property type="match status" value="1"/>
</dbReference>
<evidence type="ECO:0008006" key="4">
    <source>
        <dbReference type="Google" id="ProtNLM"/>
    </source>
</evidence>
<name>A0AAW0JN98_MYOGA</name>
<dbReference type="PANTHER" id="PTHR11407">
    <property type="entry name" value="LYSOZYME C"/>
    <property type="match status" value="1"/>
</dbReference>
<keyword evidence="3" id="KW-1185">Reference proteome</keyword>